<evidence type="ECO:0000256" key="3">
    <source>
        <dbReference type="PROSITE-ProRule" id="PRU00023"/>
    </source>
</evidence>
<feature type="repeat" description="ANK" evidence="3">
    <location>
        <begin position="80"/>
        <end position="112"/>
    </location>
</feature>
<sequence length="406" mass="45234">MEAVLSEISASVRSDSSAALWLMLRNFLKLDYWDPAEISSTLLKVCGSACSDDNLDLLERYLGVGEDLEFVPDQWGPRGSGFTALHRCCLFGQPRTAEFLLKRGAKTDATRNYGTAPHPIPVDPLCMAVYTNHHEMVALLLEYGASVAAAVQAHPALGGTVFALSDVRMMRLLVDAGLDPRPLKYDEMPLLEFVFGHAAVLELRLLTTTRSDSDHFNGEKNAELQKYESERKKTLEFVRYLVHIGSPDIAADVIHIAIRKFGYLTLIETLKYHLECGRVLLWPTQFASKVPHPDVNLLPPQSEAVVQFTGEILRLILLRNRWSAGDCEAFLLYLSECAGPGEAVATGRIPMSLAESVVCSLRRLWMRTSRDPAHAVECLTLPGSLKRMLCLEDLERRLHRGHPGVR</sequence>
<keyword evidence="1" id="KW-0677">Repeat</keyword>
<dbReference type="AlphaFoldDB" id="A0A1W0WSA3"/>
<evidence type="ECO:0000256" key="1">
    <source>
        <dbReference type="ARBA" id="ARBA00022737"/>
    </source>
</evidence>
<protein>
    <submittedName>
        <fullName evidence="4">Uncharacterized protein</fullName>
    </submittedName>
</protein>
<evidence type="ECO:0000313" key="4">
    <source>
        <dbReference type="EMBL" id="OQV18082.1"/>
    </source>
</evidence>
<dbReference type="InterPro" id="IPR002110">
    <property type="entry name" value="Ankyrin_rpt"/>
</dbReference>
<dbReference type="PANTHER" id="PTHR24198:SF194">
    <property type="entry name" value="INVERSIN-A"/>
    <property type="match status" value="1"/>
</dbReference>
<keyword evidence="5" id="KW-1185">Reference proteome</keyword>
<dbReference type="PROSITE" id="PS50088">
    <property type="entry name" value="ANK_REPEAT"/>
    <property type="match status" value="1"/>
</dbReference>
<keyword evidence="2 3" id="KW-0040">ANK repeat</keyword>
<dbReference type="InterPro" id="IPR036770">
    <property type="entry name" value="Ankyrin_rpt-contain_sf"/>
</dbReference>
<gene>
    <name evidence="4" type="ORF">BV898_07853</name>
</gene>
<evidence type="ECO:0000313" key="5">
    <source>
        <dbReference type="Proteomes" id="UP000192578"/>
    </source>
</evidence>
<reference evidence="5" key="1">
    <citation type="submission" date="2017-01" db="EMBL/GenBank/DDBJ databases">
        <title>Comparative genomics of anhydrobiosis in the tardigrade Hypsibius dujardini.</title>
        <authorList>
            <person name="Yoshida Y."/>
            <person name="Koutsovoulos G."/>
            <person name="Laetsch D."/>
            <person name="Stevens L."/>
            <person name="Kumar S."/>
            <person name="Horikawa D."/>
            <person name="Ishino K."/>
            <person name="Komine S."/>
            <person name="Tomita M."/>
            <person name="Blaxter M."/>
            <person name="Arakawa K."/>
        </authorList>
    </citation>
    <scope>NUCLEOTIDE SEQUENCE [LARGE SCALE GENOMIC DNA]</scope>
    <source>
        <strain evidence="5">Z151</strain>
    </source>
</reference>
<dbReference type="EMBL" id="MTYJ01000053">
    <property type="protein sequence ID" value="OQV18082.1"/>
    <property type="molecule type" value="Genomic_DNA"/>
</dbReference>
<evidence type="ECO:0000256" key="2">
    <source>
        <dbReference type="ARBA" id="ARBA00023043"/>
    </source>
</evidence>
<dbReference type="PROSITE" id="PS50297">
    <property type="entry name" value="ANK_REP_REGION"/>
    <property type="match status" value="1"/>
</dbReference>
<name>A0A1W0WSA3_HYPEX</name>
<organism evidence="4 5">
    <name type="scientific">Hypsibius exemplaris</name>
    <name type="common">Freshwater tardigrade</name>
    <dbReference type="NCBI Taxonomy" id="2072580"/>
    <lineage>
        <taxon>Eukaryota</taxon>
        <taxon>Metazoa</taxon>
        <taxon>Ecdysozoa</taxon>
        <taxon>Tardigrada</taxon>
        <taxon>Eutardigrada</taxon>
        <taxon>Parachela</taxon>
        <taxon>Hypsibioidea</taxon>
        <taxon>Hypsibiidae</taxon>
        <taxon>Hypsibius</taxon>
    </lineage>
</organism>
<comment type="caution">
    <text evidence="4">The sequence shown here is derived from an EMBL/GenBank/DDBJ whole genome shotgun (WGS) entry which is preliminary data.</text>
</comment>
<dbReference type="PANTHER" id="PTHR24198">
    <property type="entry name" value="ANKYRIN REPEAT AND PROTEIN KINASE DOMAIN-CONTAINING PROTEIN"/>
    <property type="match status" value="1"/>
</dbReference>
<dbReference type="SMART" id="SM00248">
    <property type="entry name" value="ANK"/>
    <property type="match status" value="2"/>
</dbReference>
<accession>A0A1W0WSA3</accession>
<dbReference type="Pfam" id="PF12796">
    <property type="entry name" value="Ank_2"/>
    <property type="match status" value="1"/>
</dbReference>
<proteinExistence type="predicted"/>
<dbReference type="SUPFAM" id="SSF48403">
    <property type="entry name" value="Ankyrin repeat"/>
    <property type="match status" value="1"/>
</dbReference>
<dbReference type="Gene3D" id="1.25.40.20">
    <property type="entry name" value="Ankyrin repeat-containing domain"/>
    <property type="match status" value="1"/>
</dbReference>
<dbReference type="Proteomes" id="UP000192578">
    <property type="component" value="Unassembled WGS sequence"/>
</dbReference>